<reference evidence="2" key="1">
    <citation type="submission" date="2023-01" db="EMBL/GenBank/DDBJ databases">
        <title>Complete genome sequence of Planctobacterium marinum strain Dej080120_11.</title>
        <authorList>
            <person name="Ueki S."/>
            <person name="Maruyama F."/>
        </authorList>
    </citation>
    <scope>NUCLEOTIDE SEQUENCE</scope>
    <source>
        <strain evidence="2">Dej080120_11</strain>
    </source>
</reference>
<evidence type="ECO:0000256" key="1">
    <source>
        <dbReference type="SAM" id="SignalP"/>
    </source>
</evidence>
<dbReference type="KEGG" id="pmaw:MACH26_30420"/>
<proteinExistence type="predicted"/>
<dbReference type="RefSeq" id="WP_338293551.1">
    <property type="nucleotide sequence ID" value="NZ_AP027272.1"/>
</dbReference>
<dbReference type="AlphaFoldDB" id="A0AA48HJE1"/>
<name>A0AA48HJE1_9ALTE</name>
<keyword evidence="1" id="KW-0732">Signal</keyword>
<accession>A0AA48HJE1</accession>
<protein>
    <submittedName>
        <fullName evidence="2">Uncharacterized protein</fullName>
    </submittedName>
</protein>
<feature type="chain" id="PRO_5041232625" evidence="1">
    <location>
        <begin position="18"/>
        <end position="158"/>
    </location>
</feature>
<feature type="signal peptide" evidence="1">
    <location>
        <begin position="1"/>
        <end position="17"/>
    </location>
</feature>
<dbReference type="Proteomes" id="UP001333710">
    <property type="component" value="Chromosome"/>
</dbReference>
<evidence type="ECO:0000313" key="3">
    <source>
        <dbReference type="Proteomes" id="UP001333710"/>
    </source>
</evidence>
<dbReference type="EMBL" id="AP027272">
    <property type="protein sequence ID" value="BDX07521.1"/>
    <property type="molecule type" value="Genomic_DNA"/>
</dbReference>
<keyword evidence="3" id="KW-1185">Reference proteome</keyword>
<sequence>MRIICFLLFVFSISVTAESASDFKQLKSLVGQWKKQGSDNNDFYISFESSANGTVLVENWIYKGVSHSLTLYHQDGQSLLATHYCPQGNQPRLKLQQSNNPNLISFEFLDVTNLKSPTDSHQHSLSFEFLDENTLVRNESYNKDGKLTPSHLNLVRQQ</sequence>
<evidence type="ECO:0000313" key="2">
    <source>
        <dbReference type="EMBL" id="BDX07521.1"/>
    </source>
</evidence>
<gene>
    <name evidence="2" type="ORF">MACH26_30420</name>
</gene>
<organism evidence="2 3">
    <name type="scientific">Planctobacterium marinum</name>
    <dbReference type="NCBI Taxonomy" id="1631968"/>
    <lineage>
        <taxon>Bacteria</taxon>
        <taxon>Pseudomonadati</taxon>
        <taxon>Pseudomonadota</taxon>
        <taxon>Gammaproteobacteria</taxon>
        <taxon>Alteromonadales</taxon>
        <taxon>Alteromonadaceae</taxon>
        <taxon>Planctobacterium</taxon>
    </lineage>
</organism>